<comment type="caution">
    <text evidence="1">The sequence shown here is derived from an EMBL/GenBank/DDBJ whole genome shotgun (WGS) entry which is preliminary data.</text>
</comment>
<gene>
    <name evidence="1" type="ORF">HW115_08540</name>
</gene>
<evidence type="ECO:0000313" key="2">
    <source>
        <dbReference type="Proteomes" id="UP000557872"/>
    </source>
</evidence>
<evidence type="ECO:0000313" key="1">
    <source>
        <dbReference type="EMBL" id="NWK55657.1"/>
    </source>
</evidence>
<dbReference type="AlphaFoldDB" id="A0A851GKP1"/>
<name>A0A851GKP1_9BACT</name>
<reference evidence="1 2" key="1">
    <citation type="submission" date="2020-07" db="EMBL/GenBank/DDBJ databases">
        <title>Roseicoccus Jingziensis gen. nov., sp. nov., isolated from coastal seawater.</title>
        <authorList>
            <person name="Feng X."/>
        </authorList>
    </citation>
    <scope>NUCLEOTIDE SEQUENCE [LARGE SCALE GENOMIC DNA]</scope>
    <source>
        <strain evidence="1 2">N1E253</strain>
    </source>
</reference>
<dbReference type="EMBL" id="JACBAZ010000003">
    <property type="protein sequence ID" value="NWK55657.1"/>
    <property type="molecule type" value="Genomic_DNA"/>
</dbReference>
<sequence>MIDIDPVFNDLSCKPLAADKYDASERMEGFASVLLEAPGKGLGAGLRTDVAFYVLDIAENYTINDWLYDLEFSKEARDFITHLATKSPLLVNQSEDVIKEASECDVSMGGKLSDSLRAAYLIDMPTLSLAHDRWTESKLECMLTKLDEIDGCVDSCIELTNIAEHSHYEIHEDWISDRRCSIVDCPAELWEKRDTLFPHLIFHRNVEKSIKNLGGGGDLILQVTKNLFELERVAAESPQFKRENLKVTCSPTSPETLSRFGSDYYTFNDENGAEHLCSLHLYLADTDRIYFCPIEGKVFVGKVLGHLPTVKYPKLNT</sequence>
<dbReference type="Proteomes" id="UP000557872">
    <property type="component" value="Unassembled WGS sequence"/>
</dbReference>
<protein>
    <submittedName>
        <fullName evidence="1">Uncharacterized protein</fullName>
    </submittedName>
</protein>
<accession>A0A851GKP1</accession>
<proteinExistence type="predicted"/>
<organism evidence="1 2">
    <name type="scientific">Oceaniferula marina</name>
    <dbReference type="NCBI Taxonomy" id="2748318"/>
    <lineage>
        <taxon>Bacteria</taxon>
        <taxon>Pseudomonadati</taxon>
        <taxon>Verrucomicrobiota</taxon>
        <taxon>Verrucomicrobiia</taxon>
        <taxon>Verrucomicrobiales</taxon>
        <taxon>Verrucomicrobiaceae</taxon>
        <taxon>Oceaniferula</taxon>
    </lineage>
</organism>
<dbReference type="RefSeq" id="WP_178932204.1">
    <property type="nucleotide sequence ID" value="NZ_JACBAZ010000003.1"/>
</dbReference>
<keyword evidence="2" id="KW-1185">Reference proteome</keyword>